<comment type="caution">
    <text evidence="2">The sequence shown here is derived from an EMBL/GenBank/DDBJ whole genome shotgun (WGS) entry which is preliminary data.</text>
</comment>
<dbReference type="InterPro" id="IPR029058">
    <property type="entry name" value="AB_hydrolase_fold"/>
</dbReference>
<reference evidence="2" key="2">
    <citation type="journal article" date="2021" name="PeerJ">
        <title>Extensive microbial diversity within the chicken gut microbiome revealed by metagenomics and culture.</title>
        <authorList>
            <person name="Gilroy R."/>
            <person name="Ravi A."/>
            <person name="Getino M."/>
            <person name="Pursley I."/>
            <person name="Horton D.L."/>
            <person name="Alikhan N.F."/>
            <person name="Baker D."/>
            <person name="Gharbi K."/>
            <person name="Hall N."/>
            <person name="Watson M."/>
            <person name="Adriaenssens E.M."/>
            <person name="Foster-Nyarko E."/>
            <person name="Jarju S."/>
            <person name="Secka A."/>
            <person name="Antonio M."/>
            <person name="Oren A."/>
            <person name="Chaudhuri R.R."/>
            <person name="La Ragione R."/>
            <person name="Hildebrand F."/>
            <person name="Pallen M.J."/>
        </authorList>
    </citation>
    <scope>NUCLEOTIDE SEQUENCE</scope>
    <source>
        <strain evidence="2">1063</strain>
    </source>
</reference>
<gene>
    <name evidence="2" type="ORF">IAD51_00485</name>
</gene>
<dbReference type="Gene3D" id="3.40.50.1820">
    <property type="entry name" value="alpha/beta hydrolase"/>
    <property type="match status" value="1"/>
</dbReference>
<sequence length="307" mass="34139">MKTEKFQSFDKTILQCYLWNDVKNPKGVVQISHGMAEHARRYDAFAKFLNANGYIVFADDHRAHGMTSTKQSANGVRGYHKGDIFNDTVRDEIAITAHLKERFGLPVVYLGHSYGSMIGQRYVELPNESAGAILCGSANMKGAVLSIGCAVANMQYALLGGEKPGKLLDKLSFGSYNAKFKKDKTAFAWLSRDKEQVRKYIFDEQCGYVMSIAFFKYFFAGLKASYKSENLAGIDKNKPIAIFSGDKDPVGGAGKLVDKLYKMYVDLGVKDVSVKLYSDARHEILNETNNAEVYADFLAAIDKMTSK</sequence>
<dbReference type="Pfam" id="PF12146">
    <property type="entry name" value="Hydrolase_4"/>
    <property type="match status" value="1"/>
</dbReference>
<protein>
    <submittedName>
        <fullName evidence="2">Alpha/beta hydrolase</fullName>
    </submittedName>
</protein>
<proteinExistence type="predicted"/>
<dbReference type="Proteomes" id="UP000824088">
    <property type="component" value="Unassembled WGS sequence"/>
</dbReference>
<dbReference type="SUPFAM" id="SSF53474">
    <property type="entry name" value="alpha/beta-Hydrolases"/>
    <property type="match status" value="1"/>
</dbReference>
<organism evidence="2 3">
    <name type="scientific">Candidatus Limadaptatus stercorigallinarum</name>
    <dbReference type="NCBI Taxonomy" id="2840845"/>
    <lineage>
        <taxon>Bacteria</taxon>
        <taxon>Bacillati</taxon>
        <taxon>Bacillota</taxon>
        <taxon>Clostridia</taxon>
        <taxon>Eubacteriales</taxon>
        <taxon>Candidatus Limadaptatus</taxon>
    </lineage>
</organism>
<evidence type="ECO:0000259" key="1">
    <source>
        <dbReference type="Pfam" id="PF12146"/>
    </source>
</evidence>
<dbReference type="AlphaFoldDB" id="A0A9D1L2C1"/>
<dbReference type="PANTHER" id="PTHR11614">
    <property type="entry name" value="PHOSPHOLIPASE-RELATED"/>
    <property type="match status" value="1"/>
</dbReference>
<evidence type="ECO:0000313" key="2">
    <source>
        <dbReference type="EMBL" id="HIU20708.1"/>
    </source>
</evidence>
<dbReference type="InterPro" id="IPR022742">
    <property type="entry name" value="Hydrolase_4"/>
</dbReference>
<accession>A0A9D1L2C1</accession>
<dbReference type="GO" id="GO:0016787">
    <property type="term" value="F:hydrolase activity"/>
    <property type="evidence" value="ECO:0007669"/>
    <property type="project" value="UniProtKB-KW"/>
</dbReference>
<evidence type="ECO:0000313" key="3">
    <source>
        <dbReference type="Proteomes" id="UP000824088"/>
    </source>
</evidence>
<reference evidence="2" key="1">
    <citation type="submission" date="2020-10" db="EMBL/GenBank/DDBJ databases">
        <authorList>
            <person name="Gilroy R."/>
        </authorList>
    </citation>
    <scope>NUCLEOTIDE SEQUENCE</scope>
    <source>
        <strain evidence="2">1063</strain>
    </source>
</reference>
<keyword evidence="2" id="KW-0378">Hydrolase</keyword>
<dbReference type="InterPro" id="IPR051044">
    <property type="entry name" value="MAG_DAG_Lipase"/>
</dbReference>
<feature type="domain" description="Serine aminopeptidase S33" evidence="1">
    <location>
        <begin position="24"/>
        <end position="289"/>
    </location>
</feature>
<name>A0A9D1L2C1_9FIRM</name>
<dbReference type="EMBL" id="DVMN01000007">
    <property type="protein sequence ID" value="HIU20708.1"/>
    <property type="molecule type" value="Genomic_DNA"/>
</dbReference>